<name>A0A1C3YA21_9HYPH</name>
<dbReference type="InterPro" id="IPR009056">
    <property type="entry name" value="Cyt_c-like_dom"/>
</dbReference>
<dbReference type="InterPro" id="IPR036909">
    <property type="entry name" value="Cyt_c-like_dom_sf"/>
</dbReference>
<dbReference type="PANTHER" id="PTHR30600">
    <property type="entry name" value="CYTOCHROME C PEROXIDASE-RELATED"/>
    <property type="match status" value="1"/>
</dbReference>
<proteinExistence type="predicted"/>
<reference evidence="7 8" key="1">
    <citation type="submission" date="2016-08" db="EMBL/GenBank/DDBJ databases">
        <authorList>
            <person name="Seilhamer J.J."/>
        </authorList>
    </citation>
    <scope>NUCLEOTIDE SEQUENCE [LARGE SCALE GENOMIC DNA]</scope>
    <source>
        <strain evidence="7 8">HBR26</strain>
    </source>
</reference>
<dbReference type="Pfam" id="PF21419">
    <property type="entry name" value="RoxA-like_Cyt-c"/>
    <property type="match status" value="1"/>
</dbReference>
<dbReference type="GO" id="GO:0020037">
    <property type="term" value="F:heme binding"/>
    <property type="evidence" value="ECO:0007669"/>
    <property type="project" value="InterPro"/>
</dbReference>
<evidence type="ECO:0000259" key="6">
    <source>
        <dbReference type="PROSITE" id="PS51007"/>
    </source>
</evidence>
<evidence type="ECO:0000313" key="7">
    <source>
        <dbReference type="EMBL" id="SCB61293.1"/>
    </source>
</evidence>
<evidence type="ECO:0000313" key="8">
    <source>
        <dbReference type="Proteomes" id="UP000198723"/>
    </source>
</evidence>
<evidence type="ECO:0000256" key="1">
    <source>
        <dbReference type="ARBA" id="ARBA00022617"/>
    </source>
</evidence>
<dbReference type="STRING" id="1138170.GA0061105_11698"/>
<dbReference type="GO" id="GO:0009055">
    <property type="term" value="F:electron transfer activity"/>
    <property type="evidence" value="ECO:0007669"/>
    <property type="project" value="InterPro"/>
</dbReference>
<dbReference type="GO" id="GO:0046872">
    <property type="term" value="F:metal ion binding"/>
    <property type="evidence" value="ECO:0007669"/>
    <property type="project" value="UniProtKB-KW"/>
</dbReference>
<evidence type="ECO:0000256" key="5">
    <source>
        <dbReference type="SAM" id="Phobius"/>
    </source>
</evidence>
<dbReference type="AlphaFoldDB" id="A0A1C3YA21"/>
<dbReference type="SUPFAM" id="SSF46626">
    <property type="entry name" value="Cytochrome c"/>
    <property type="match status" value="1"/>
</dbReference>
<dbReference type="PROSITE" id="PS51007">
    <property type="entry name" value="CYTC"/>
    <property type="match status" value="1"/>
</dbReference>
<keyword evidence="1 4" id="KW-0349">Heme</keyword>
<gene>
    <name evidence="7" type="ORF">GA0061105_11698</name>
</gene>
<dbReference type="InterPro" id="IPR051395">
    <property type="entry name" value="Cytochrome_c_Peroxidase/MauG"/>
</dbReference>
<keyword evidence="5" id="KW-0812">Transmembrane</keyword>
<keyword evidence="2 4" id="KW-0479">Metal-binding</keyword>
<dbReference type="Proteomes" id="UP000198723">
    <property type="component" value="Unassembled WGS sequence"/>
</dbReference>
<keyword evidence="5" id="KW-1133">Transmembrane helix</keyword>
<accession>A0A1C3YA21</accession>
<evidence type="ECO:0000256" key="3">
    <source>
        <dbReference type="ARBA" id="ARBA00023004"/>
    </source>
</evidence>
<keyword evidence="5" id="KW-0472">Membrane</keyword>
<feature type="transmembrane region" description="Helical" evidence="5">
    <location>
        <begin position="12"/>
        <end position="34"/>
    </location>
</feature>
<keyword evidence="3 4" id="KW-0408">Iron</keyword>
<dbReference type="GeneID" id="45960362"/>
<organism evidence="7 8">
    <name type="scientific">Rhizobium aethiopicum</name>
    <dbReference type="NCBI Taxonomy" id="1138170"/>
    <lineage>
        <taxon>Bacteria</taxon>
        <taxon>Pseudomonadati</taxon>
        <taxon>Pseudomonadota</taxon>
        <taxon>Alphaproteobacteria</taxon>
        <taxon>Hyphomicrobiales</taxon>
        <taxon>Rhizobiaceae</taxon>
        <taxon>Rhizobium/Agrobacterium group</taxon>
        <taxon>Rhizobium</taxon>
    </lineage>
</organism>
<evidence type="ECO:0000256" key="4">
    <source>
        <dbReference type="PROSITE-ProRule" id="PRU00433"/>
    </source>
</evidence>
<dbReference type="GO" id="GO:0004130">
    <property type="term" value="F:cytochrome-c peroxidase activity"/>
    <property type="evidence" value="ECO:0007669"/>
    <property type="project" value="TreeGrafter"/>
</dbReference>
<feature type="domain" description="Cytochrome c" evidence="6">
    <location>
        <begin position="358"/>
        <end position="552"/>
    </location>
</feature>
<sequence length="552" mass="61923">MPISRDRLYRLFRFLLVSVNLLVLITLVATGIFIRLEGDWVHPTIRDPKDAFENGTIGTELMPLPVALVLPDLFPEHFQPAGADAGDWVKQFGFLPYDNPEANNGLPLGFATSNYRPGSAAPSPVPFVGFSCALCHTTRIRKSEESKGVVVYGPGSVSINLFAWIDAFQAAVLTRVKPQRDGETDMERPYRLTVDSICDSYRAKTGETLGSIQRLLIGLWLRQVRARIEAGLPRFDEPIGNYRSRDADVTPTGPTRTQPFRTLVRTVLDRPGNDMPVYTKIATVFSEDHRARAQFDGSIGDIYARSSLAALAAGATVTNMAKPEIADNIRKASDFTKTLRPLRYSDMFPEDAASIDPARILQGRKVYGQYCAACHGDRDSTGAWVNGEKTGQVVPAGELNTDPERVRFRHYGPLAEKMFALFPDKHPFHFKREDIWPQRGQEEETSIRGYVNAPLDGMFLRAPYLHNGSVMTLAELINLRKRRDVFYRGDNTYDPADVGFRSPESADDRNYFTFDTTQIGNSNRGHDYPWAYDDPKRNPDDLAALLDYLKML</sequence>
<dbReference type="RefSeq" id="WP_016737375.1">
    <property type="nucleotide sequence ID" value="NZ_FMAJ01000016.1"/>
</dbReference>
<evidence type="ECO:0000256" key="2">
    <source>
        <dbReference type="ARBA" id="ARBA00022723"/>
    </source>
</evidence>
<dbReference type="EMBL" id="FMAJ01000016">
    <property type="protein sequence ID" value="SCB61293.1"/>
    <property type="molecule type" value="Genomic_DNA"/>
</dbReference>
<dbReference type="PANTHER" id="PTHR30600:SF9">
    <property type="entry name" value="BLR7738 PROTEIN"/>
    <property type="match status" value="1"/>
</dbReference>
<dbReference type="Gene3D" id="1.10.760.10">
    <property type="entry name" value="Cytochrome c-like domain"/>
    <property type="match status" value="1"/>
</dbReference>
<protein>
    <recommendedName>
        <fullName evidence="6">Cytochrome c domain-containing protein</fullName>
    </recommendedName>
</protein>